<feature type="compositionally biased region" description="Basic residues" evidence="2">
    <location>
        <begin position="137"/>
        <end position="148"/>
    </location>
</feature>
<dbReference type="Proteomes" id="UP000565441">
    <property type="component" value="Unassembled WGS sequence"/>
</dbReference>
<comment type="caution">
    <text evidence="3">The sequence shown here is derived from an EMBL/GenBank/DDBJ whole genome shotgun (WGS) entry which is preliminary data.</text>
</comment>
<dbReference type="OrthoDB" id="1919336at2759"/>
<evidence type="ECO:0000313" key="3">
    <source>
        <dbReference type="EMBL" id="KAF5371396.1"/>
    </source>
</evidence>
<feature type="region of interest" description="Disordered" evidence="2">
    <location>
        <begin position="128"/>
        <end position="242"/>
    </location>
</feature>
<keyword evidence="1" id="KW-0175">Coiled coil</keyword>
<sequence>MSRTGFDSKRRAPALLTQHNGPIHGGTLQGGRDERGSVSDSEDGNYTSYHEVAKAELDSEDVKYRRHAKTSYERIHDIRSSATTTGFRGESSFAYRRDKQDFEQRMEQYASEKQFYQEQARLLKDTFNSKYPDYVYRRRPNNSRRKRKPEVPGLRPSDSQSPLDARDDMGFEDAGDSPTDGEDISAPDTIMPELHRSRPSHDVHTHGDHPNYHPPPSRASPYAYPSAGQPRSSVHENRLSYEPMGGGARILQENASGQSPHVGQQYTYMAAQSQSRPQSQPVPIYGHSSVGGNTNWNLPSVRPSPWLGPAEPSERISLSLAAPKAHRPSASPTWQRSGHPSGANPAGSPLLQTLSSPFFPSDAPPGCLSSLSHPQSVPSSSYSAGPMQPPLLVGREFDNPDLSLSPSLSNPAHPYHSNAGRDGNLYAERQSGVPRGLPSISNYSLSQPFTPSSGLGGPQGYWTPRD</sequence>
<feature type="compositionally biased region" description="Low complexity" evidence="2">
    <location>
        <begin position="369"/>
        <end position="386"/>
    </location>
</feature>
<feature type="coiled-coil region" evidence="1">
    <location>
        <begin position="99"/>
        <end position="126"/>
    </location>
</feature>
<dbReference type="AlphaFoldDB" id="A0A8H5GUN4"/>
<feature type="compositionally biased region" description="Low complexity" evidence="2">
    <location>
        <begin position="272"/>
        <end position="283"/>
    </location>
</feature>
<accession>A0A8H5GUN4</accession>
<feature type="compositionally biased region" description="Acidic residues" evidence="2">
    <location>
        <begin position="170"/>
        <end position="185"/>
    </location>
</feature>
<feature type="compositionally biased region" description="Polar residues" evidence="2">
    <location>
        <begin position="439"/>
        <end position="453"/>
    </location>
</feature>
<evidence type="ECO:0000256" key="2">
    <source>
        <dbReference type="SAM" id="MobiDB-lite"/>
    </source>
</evidence>
<name>A0A8H5GUN4_9AGAR</name>
<dbReference type="EMBL" id="JAACJP010000047">
    <property type="protein sequence ID" value="KAF5371396.1"/>
    <property type="molecule type" value="Genomic_DNA"/>
</dbReference>
<feature type="compositionally biased region" description="Basic and acidic residues" evidence="2">
    <location>
        <begin position="193"/>
        <end position="211"/>
    </location>
</feature>
<protein>
    <submittedName>
        <fullName evidence="3">Uncharacterized protein</fullName>
    </submittedName>
</protein>
<keyword evidence="4" id="KW-1185">Reference proteome</keyword>
<gene>
    <name evidence="3" type="ORF">D9615_009677</name>
</gene>
<feature type="region of interest" description="Disordered" evidence="2">
    <location>
        <begin position="269"/>
        <end position="466"/>
    </location>
</feature>
<feature type="compositionally biased region" description="Basic and acidic residues" evidence="2">
    <location>
        <begin position="1"/>
        <end position="10"/>
    </location>
</feature>
<reference evidence="3 4" key="1">
    <citation type="journal article" date="2020" name="ISME J.">
        <title>Uncovering the hidden diversity of litter-decomposition mechanisms in mushroom-forming fungi.</title>
        <authorList>
            <person name="Floudas D."/>
            <person name="Bentzer J."/>
            <person name="Ahren D."/>
            <person name="Johansson T."/>
            <person name="Persson P."/>
            <person name="Tunlid A."/>
        </authorList>
    </citation>
    <scope>NUCLEOTIDE SEQUENCE [LARGE SCALE GENOMIC DNA]</scope>
    <source>
        <strain evidence="3 4">CBS 661.87</strain>
    </source>
</reference>
<feature type="region of interest" description="Disordered" evidence="2">
    <location>
        <begin position="1"/>
        <end position="47"/>
    </location>
</feature>
<proteinExistence type="predicted"/>
<feature type="compositionally biased region" description="Low complexity" evidence="2">
    <location>
        <begin position="400"/>
        <end position="411"/>
    </location>
</feature>
<evidence type="ECO:0000313" key="4">
    <source>
        <dbReference type="Proteomes" id="UP000565441"/>
    </source>
</evidence>
<evidence type="ECO:0000256" key="1">
    <source>
        <dbReference type="SAM" id="Coils"/>
    </source>
</evidence>
<organism evidence="3 4">
    <name type="scientific">Tricholomella constricta</name>
    <dbReference type="NCBI Taxonomy" id="117010"/>
    <lineage>
        <taxon>Eukaryota</taxon>
        <taxon>Fungi</taxon>
        <taxon>Dikarya</taxon>
        <taxon>Basidiomycota</taxon>
        <taxon>Agaricomycotina</taxon>
        <taxon>Agaricomycetes</taxon>
        <taxon>Agaricomycetidae</taxon>
        <taxon>Agaricales</taxon>
        <taxon>Tricholomatineae</taxon>
        <taxon>Lyophyllaceae</taxon>
        <taxon>Tricholomella</taxon>
    </lineage>
</organism>